<organism evidence="1 2">
    <name type="scientific">Erythroxylum novogranatense</name>
    <dbReference type="NCBI Taxonomy" id="1862640"/>
    <lineage>
        <taxon>Eukaryota</taxon>
        <taxon>Viridiplantae</taxon>
        <taxon>Streptophyta</taxon>
        <taxon>Embryophyta</taxon>
        <taxon>Tracheophyta</taxon>
        <taxon>Spermatophyta</taxon>
        <taxon>Magnoliopsida</taxon>
        <taxon>eudicotyledons</taxon>
        <taxon>Gunneridae</taxon>
        <taxon>Pentapetalae</taxon>
        <taxon>rosids</taxon>
        <taxon>fabids</taxon>
        <taxon>Malpighiales</taxon>
        <taxon>Erythroxylaceae</taxon>
        <taxon>Erythroxylum</taxon>
    </lineage>
</organism>
<dbReference type="Proteomes" id="UP001159364">
    <property type="component" value="Linkage Group LG04"/>
</dbReference>
<reference evidence="1 2" key="1">
    <citation type="submission" date="2021-09" db="EMBL/GenBank/DDBJ databases">
        <title>Genomic insights and catalytic innovation underlie evolution of tropane alkaloids biosynthesis.</title>
        <authorList>
            <person name="Wang Y.-J."/>
            <person name="Tian T."/>
            <person name="Huang J.-P."/>
            <person name="Huang S.-X."/>
        </authorList>
    </citation>
    <scope>NUCLEOTIDE SEQUENCE [LARGE SCALE GENOMIC DNA]</scope>
    <source>
        <strain evidence="1">KIB-2018</strain>
        <tissue evidence="1">Leaf</tissue>
    </source>
</reference>
<proteinExistence type="predicted"/>
<evidence type="ECO:0000313" key="1">
    <source>
        <dbReference type="EMBL" id="KAJ8768007.1"/>
    </source>
</evidence>
<keyword evidence="2" id="KW-1185">Reference proteome</keyword>
<dbReference type="EMBL" id="JAIWQS010000004">
    <property type="protein sequence ID" value="KAJ8768007.1"/>
    <property type="molecule type" value="Genomic_DNA"/>
</dbReference>
<accession>A0AAV8TM39</accession>
<evidence type="ECO:0000313" key="2">
    <source>
        <dbReference type="Proteomes" id="UP001159364"/>
    </source>
</evidence>
<gene>
    <name evidence="1" type="ORF">K2173_020947</name>
</gene>
<comment type="caution">
    <text evidence="1">The sequence shown here is derived from an EMBL/GenBank/DDBJ whole genome shotgun (WGS) entry which is preliminary data.</text>
</comment>
<name>A0AAV8TM39_9ROSI</name>
<dbReference type="AlphaFoldDB" id="A0AAV8TM39"/>
<protein>
    <submittedName>
        <fullName evidence="1">Uncharacterized protein</fullName>
    </submittedName>
</protein>
<sequence>MNELLGLKPTRPINPCIFLPELRRIKEDGLELLWTVEVLTVVLYFARVFLRSIPGLPSFLSPPTMLNYGARFSHTRQAMFHLLPFVRKPDMSKGCKPRALITAATTVVIPLAGIVMSSATGKELLIVVLLNLEMRNPYVIGTYKLPYG</sequence>